<dbReference type="Gene3D" id="3.40.190.10">
    <property type="entry name" value="Periplasmic binding protein-like II"/>
    <property type="match status" value="2"/>
</dbReference>
<keyword evidence="2 6" id="KW-0732">Signal</keyword>
<dbReference type="InterPro" id="IPR050490">
    <property type="entry name" value="Bact_solute-bd_prot1"/>
</dbReference>
<keyword evidence="3" id="KW-0472">Membrane</keyword>
<accession>A0A2M8Z2E4</accession>
<name>A0A2M8Z2E4_9FIRM</name>
<feature type="chain" id="PRO_5014980541" evidence="6">
    <location>
        <begin position="26"/>
        <end position="437"/>
    </location>
</feature>
<evidence type="ECO:0000313" key="8">
    <source>
        <dbReference type="Proteomes" id="UP000231092"/>
    </source>
</evidence>
<evidence type="ECO:0000313" key="7">
    <source>
        <dbReference type="EMBL" id="PJJ27602.1"/>
    </source>
</evidence>
<dbReference type="EMBL" id="PGET01000001">
    <property type="protein sequence ID" value="PJJ27602.1"/>
    <property type="molecule type" value="Genomic_DNA"/>
</dbReference>
<dbReference type="SUPFAM" id="SSF53850">
    <property type="entry name" value="Periplasmic binding protein-like II"/>
    <property type="match status" value="1"/>
</dbReference>
<keyword evidence="5" id="KW-0449">Lipoprotein</keyword>
<comment type="caution">
    <text evidence="7">The sequence shown here is derived from an EMBL/GenBank/DDBJ whole genome shotgun (WGS) entry which is preliminary data.</text>
</comment>
<dbReference type="InterPro" id="IPR006059">
    <property type="entry name" value="SBP"/>
</dbReference>
<dbReference type="PANTHER" id="PTHR43649">
    <property type="entry name" value="ARABINOSE-BINDING PROTEIN-RELATED"/>
    <property type="match status" value="1"/>
</dbReference>
<dbReference type="Pfam" id="PF13416">
    <property type="entry name" value="SBP_bac_8"/>
    <property type="match status" value="1"/>
</dbReference>
<protein>
    <submittedName>
        <fullName evidence="7">Raffinose/stachyose/melibiose transport system substrate-binding protein</fullName>
    </submittedName>
</protein>
<evidence type="ECO:0000256" key="4">
    <source>
        <dbReference type="ARBA" id="ARBA00023139"/>
    </source>
</evidence>
<dbReference type="Proteomes" id="UP000231092">
    <property type="component" value="Unassembled WGS sequence"/>
</dbReference>
<evidence type="ECO:0000256" key="6">
    <source>
        <dbReference type="SAM" id="SignalP"/>
    </source>
</evidence>
<reference evidence="7 8" key="1">
    <citation type="submission" date="2017-11" db="EMBL/GenBank/DDBJ databases">
        <title>Understudied soil microbes with underappreciated capabilities: Untangling the Clostridium saccharolyticum group.</title>
        <authorList>
            <person name="Leschine S."/>
        </authorList>
    </citation>
    <scope>NUCLEOTIDE SEQUENCE [LARGE SCALE GENOMIC DNA]</scope>
    <source>
        <strain evidence="7 8">18A</strain>
    </source>
</reference>
<proteinExistence type="predicted"/>
<sequence>MKKKVLGVGLGTMLMVLTLVGCGLASQTAEQSNKVEGGAAGTIGGNGKAASADGKVELEFFNCKVEGEAVFNKVIEKFEEEYPNVVIKQTAPADAETVLFTRVSTGDVPDIMSVYPAETAYHTMMDDGVYTELTNEEWLNRASDSALQFSTWNGKIYAMPFALNSFGIYCNKTMFEEAGLKLPATWSELMAVCEAFQSKGITPFTFVDKDPGYLAQEGERIVGIIKNDVYADTENVGTTQASFSDEDKPYFKELAKAMLKTREYAGDTLSYGIEQCVADFANGKIPMFIAITAKYTVIQQNNPDLNFTLIPYPSPVSDDYKTPINVDIAYGVSSKTSHQKEAKAFIEFLSRPEIYQMVADEEGTPPVIKGVNYNIEPLKGIKEVIDSGNTFLTMVNFWPSGWRSEWSVYVQQLISDKNTDNFLKETDRICKEKYAGQ</sequence>
<organism evidence="7 8">
    <name type="scientific">[Clostridium] celerecrescens 18A</name>
    <dbReference type="NCBI Taxonomy" id="1286362"/>
    <lineage>
        <taxon>Bacteria</taxon>
        <taxon>Bacillati</taxon>
        <taxon>Bacillota</taxon>
        <taxon>Clostridia</taxon>
        <taxon>Lachnospirales</taxon>
        <taxon>Lachnospiraceae</taxon>
        <taxon>Lacrimispora</taxon>
    </lineage>
</organism>
<dbReference type="PROSITE" id="PS51257">
    <property type="entry name" value="PROKAR_LIPOPROTEIN"/>
    <property type="match status" value="1"/>
</dbReference>
<evidence type="ECO:0000256" key="5">
    <source>
        <dbReference type="ARBA" id="ARBA00023288"/>
    </source>
</evidence>
<dbReference type="RefSeq" id="WP_100304217.1">
    <property type="nucleotide sequence ID" value="NZ_PGET01000001.1"/>
</dbReference>
<dbReference type="OrthoDB" id="355435at2"/>
<feature type="signal peptide" evidence="6">
    <location>
        <begin position="1"/>
        <end position="25"/>
    </location>
</feature>
<evidence type="ECO:0000256" key="1">
    <source>
        <dbReference type="ARBA" id="ARBA00022475"/>
    </source>
</evidence>
<gene>
    <name evidence="7" type="ORF">H171_1071</name>
</gene>
<evidence type="ECO:0000256" key="2">
    <source>
        <dbReference type="ARBA" id="ARBA00022729"/>
    </source>
</evidence>
<dbReference type="PANTHER" id="PTHR43649:SF33">
    <property type="entry name" value="POLYGALACTURONAN_RHAMNOGALACTURONAN-BINDING PROTEIN YTCQ"/>
    <property type="match status" value="1"/>
</dbReference>
<keyword evidence="1" id="KW-1003">Cell membrane</keyword>
<evidence type="ECO:0000256" key="3">
    <source>
        <dbReference type="ARBA" id="ARBA00023136"/>
    </source>
</evidence>
<keyword evidence="4" id="KW-0564">Palmitate</keyword>
<dbReference type="AlphaFoldDB" id="A0A2M8Z2E4"/>